<dbReference type="EMBL" id="BAAACX010000009">
    <property type="protein sequence ID" value="GAA0391681.1"/>
    <property type="molecule type" value="Genomic_DNA"/>
</dbReference>
<dbReference type="RefSeq" id="WP_343861150.1">
    <property type="nucleotide sequence ID" value="NZ_BAAACX010000009.1"/>
</dbReference>
<reference evidence="3" key="1">
    <citation type="journal article" date="2019" name="Int. J. Syst. Evol. Microbiol.">
        <title>The Global Catalogue of Microorganisms (GCM) 10K type strain sequencing project: providing services to taxonomists for standard genome sequencing and annotation.</title>
        <authorList>
            <consortium name="The Broad Institute Genomics Platform"/>
            <consortium name="The Broad Institute Genome Sequencing Center for Infectious Disease"/>
            <person name="Wu L."/>
            <person name="Ma J."/>
        </authorList>
    </citation>
    <scope>NUCLEOTIDE SEQUENCE [LARGE SCALE GENOMIC DNA]</scope>
    <source>
        <strain evidence="3">JCM 12774</strain>
    </source>
</reference>
<dbReference type="Pfam" id="PF16116">
    <property type="entry name" value="DUF4832"/>
    <property type="match status" value="1"/>
</dbReference>
<evidence type="ECO:0000313" key="3">
    <source>
        <dbReference type="Proteomes" id="UP001500340"/>
    </source>
</evidence>
<dbReference type="SUPFAM" id="SSF51445">
    <property type="entry name" value="(Trans)glycosidases"/>
    <property type="match status" value="1"/>
</dbReference>
<protein>
    <submittedName>
        <fullName evidence="2">DUF4832 domain-containing protein</fullName>
    </submittedName>
</protein>
<comment type="caution">
    <text evidence="2">The sequence shown here is derived from an EMBL/GenBank/DDBJ whole genome shotgun (WGS) entry which is preliminary data.</text>
</comment>
<accession>A0ABP3I5Y0</accession>
<dbReference type="InterPro" id="IPR017853">
    <property type="entry name" value="GH"/>
</dbReference>
<name>A0ABP3I5Y0_9BACL</name>
<feature type="domain" description="DUF4832" evidence="1">
    <location>
        <begin position="276"/>
        <end position="434"/>
    </location>
</feature>
<evidence type="ECO:0000259" key="1">
    <source>
        <dbReference type="Pfam" id="PF16116"/>
    </source>
</evidence>
<keyword evidence="3" id="KW-1185">Reference proteome</keyword>
<dbReference type="Gene3D" id="3.20.20.80">
    <property type="entry name" value="Glycosidases"/>
    <property type="match status" value="1"/>
</dbReference>
<evidence type="ECO:0000313" key="2">
    <source>
        <dbReference type="EMBL" id="GAA0391681.1"/>
    </source>
</evidence>
<dbReference type="InterPro" id="IPR032267">
    <property type="entry name" value="DUF4832"/>
</dbReference>
<dbReference type="Proteomes" id="UP001500340">
    <property type="component" value="Unassembled WGS sequence"/>
</dbReference>
<proteinExistence type="predicted"/>
<sequence length="461" mass="52665">MSTCKVLVTRPKIIDDVLINPGIGFMTFQRFNGDNLNEGKGWTEGFPIVYQDFDGNLENENHPMTSIAYFRIYWKYIEQEKGSYNWELIDKALATARARKQTLMLRIAPYGANDEEDVPAWYRELLGKPPEKFDGPGWMVDAEDPTYAEYFGGFIRALGRRYDGHPDMESVDLSIVGSWGEGIGSNLLTRTTREALVDAYTDSFKETPLVMLLTDKKTNGYGLSQADVGWRVDCLGDVCGKAWEFSDDWSHMNDYYPQQLIRSGMQEAWKKAPVSLEVCWVVQHWKDMGWDIDYIIDQSLKWHISSFNAKSSPIPKEWEPNVNRWLNKMGYRLALRKFSFPETVKPGGKLAFASWWENLGVAPCYKKFPLALRLKGDQSTQVFITDANISDWLPGDSLFDSTVWIPADMPLGNYQLEIAILYGHTHQPAIQLANTGRQPDGWYVLGNVEVQLELESPDVIE</sequence>
<organism evidence="2 3">
    <name type="scientific">Paenibacillus motobuensis</name>
    <dbReference type="NCBI Taxonomy" id="295324"/>
    <lineage>
        <taxon>Bacteria</taxon>
        <taxon>Bacillati</taxon>
        <taxon>Bacillota</taxon>
        <taxon>Bacilli</taxon>
        <taxon>Bacillales</taxon>
        <taxon>Paenibacillaceae</taxon>
        <taxon>Paenibacillus</taxon>
    </lineage>
</organism>
<gene>
    <name evidence="2" type="ORF">GCM10008933_23230</name>
</gene>